<dbReference type="RefSeq" id="WP_075054860.1">
    <property type="nucleotide sequence ID" value="NZ_CP007536.1"/>
</dbReference>
<dbReference type="Proteomes" id="UP000027093">
    <property type="component" value="Chromosome"/>
</dbReference>
<evidence type="ECO:0000313" key="1">
    <source>
        <dbReference type="EMBL" id="AIC15982.1"/>
    </source>
</evidence>
<sequence>MERASGDNDVPPVTVFVKNADGSEIAAKLSGYFVVKGKEFRFTAIAFGRIGGHNASVKIAKTTLDKVAKMGIDPDALVDTIQRKIVEGDVVLPEGIKPPSSSE</sequence>
<dbReference type="STRING" id="926571.NVIE_017230"/>
<dbReference type="EMBL" id="CP007536">
    <property type="protein sequence ID" value="AIC15982.1"/>
    <property type="molecule type" value="Genomic_DNA"/>
</dbReference>
<keyword evidence="2" id="KW-1185">Reference proteome</keyword>
<dbReference type="AlphaFoldDB" id="A0A060HS51"/>
<organism evidence="1 2">
    <name type="scientific">Nitrososphaera viennensis EN76</name>
    <dbReference type="NCBI Taxonomy" id="926571"/>
    <lineage>
        <taxon>Archaea</taxon>
        <taxon>Nitrososphaerota</taxon>
        <taxon>Nitrososphaeria</taxon>
        <taxon>Nitrososphaerales</taxon>
        <taxon>Nitrososphaeraceae</taxon>
        <taxon>Nitrososphaera</taxon>
    </lineage>
</organism>
<proteinExistence type="predicted"/>
<evidence type="ECO:0000313" key="2">
    <source>
        <dbReference type="Proteomes" id="UP000027093"/>
    </source>
</evidence>
<reference evidence="1 2" key="1">
    <citation type="journal article" date="2014" name="Int. J. Syst. Evol. Microbiol.">
        <title>Nitrososphaera viennensis gen. nov., sp. nov., an aerobic and mesophilic, ammonia-oxidizing archaeon from soil and a member of the archaeal phylum Thaumarchaeota.</title>
        <authorList>
            <person name="Stieglmeier M."/>
            <person name="Klingl A."/>
            <person name="Alves R.J."/>
            <person name="Rittmann S.K."/>
            <person name="Melcher M."/>
            <person name="Leisch N."/>
            <person name="Schleper C."/>
        </authorList>
    </citation>
    <scope>NUCLEOTIDE SEQUENCE [LARGE SCALE GENOMIC DNA]</scope>
    <source>
        <strain evidence="1">EN76</strain>
    </source>
</reference>
<dbReference type="GeneID" id="74946989"/>
<dbReference type="HOGENOM" id="CLU_2379514_0_0_2"/>
<name>A0A060HS51_9ARCH</name>
<dbReference type="KEGG" id="nvn:NVIE_017230"/>
<protein>
    <submittedName>
        <fullName evidence="1">Uncharacterized protein</fullName>
    </submittedName>
</protein>
<gene>
    <name evidence="1" type="ORF">NVIE_017230</name>
</gene>
<accession>A0A060HS51</accession>